<sequence length="621" mass="68094">MARFDSKQVSRRDHPLARGAPVAEEAPSDPPPSHTAAIALVALAIGAIAYTSAGFINSGIDKLLAPPTAAIDSPSHSPNDVVNLGYASYRGLQNETVPGVISWLGVPYAQPPRRFRAAQPLDETPREHNVTDLVQYPPFCVQGWAPWVGIEDRGGAGSEDCLTMNIYAPKTATNASSLPVLVYIHGGGYHNGNPRAWPLDNWVERSPVPFVAVSVYYRLSSLGFLAAPEAPDRGVHAGEDPELLLNAGLHDQRMALRFVQRHIRSFGGDPNRTTIMGQSAGAGSVGSHIVAQNDNPDEQLFHRAILQSWYRAPLLNPVERKATWNYLTNRVGCSHWSWSIARTLRCLQELDHVKLIQAADEGMAKHPKNTDWMWQPVIDNRLFNDIPSRLIHTRPPIDVIVGHPTHDSVFESAPRFAERAKGTYPKLASRDVHMLENLYSQSDVAQEDVSEVAMSEAMFRCSSHFIGGIQGSRVYAYRFDEPDPVDYAHASHSADNYILFEGTRTGSNGSVTFNPLTPPQRALSDEVITYFINFAATGNPNIPQSTTNDAQATLAHAPDAHEHISPTWPTYNTGKRIVFRAPGGGTGANRGVPGGSHIEELDESEKARCKVWESLTDTIRV</sequence>
<gene>
    <name evidence="3" type="ORF">RDB_LOCUS9119</name>
</gene>
<dbReference type="InterPro" id="IPR050309">
    <property type="entry name" value="Type-B_Carboxylest/Lipase"/>
</dbReference>
<feature type="compositionally biased region" description="Basic and acidic residues" evidence="1">
    <location>
        <begin position="1"/>
        <end position="16"/>
    </location>
</feature>
<dbReference type="EMBL" id="CAJNJQ010000202">
    <property type="protein sequence ID" value="CAE7062995.1"/>
    <property type="molecule type" value="Genomic_DNA"/>
</dbReference>
<proteinExistence type="predicted"/>
<dbReference type="Gene3D" id="3.40.50.1820">
    <property type="entry name" value="alpha/beta hydrolase"/>
    <property type="match status" value="1"/>
</dbReference>
<protein>
    <recommendedName>
        <fullName evidence="2">Carboxylesterase type B domain-containing protein</fullName>
    </recommendedName>
</protein>
<dbReference type="SUPFAM" id="SSF53474">
    <property type="entry name" value="alpha/beta-Hydrolases"/>
    <property type="match status" value="1"/>
</dbReference>
<dbReference type="InterPro" id="IPR029058">
    <property type="entry name" value="AB_hydrolase_fold"/>
</dbReference>
<evidence type="ECO:0000313" key="4">
    <source>
        <dbReference type="Proteomes" id="UP000663827"/>
    </source>
</evidence>
<dbReference type="AlphaFoldDB" id="A0A8H3DUP0"/>
<feature type="domain" description="Carboxylesterase type B" evidence="2">
    <location>
        <begin position="81"/>
        <end position="572"/>
    </location>
</feature>
<name>A0A8H3DUP0_9AGAM</name>
<organism evidence="3 4">
    <name type="scientific">Rhizoctonia solani</name>
    <dbReference type="NCBI Taxonomy" id="456999"/>
    <lineage>
        <taxon>Eukaryota</taxon>
        <taxon>Fungi</taxon>
        <taxon>Dikarya</taxon>
        <taxon>Basidiomycota</taxon>
        <taxon>Agaricomycotina</taxon>
        <taxon>Agaricomycetes</taxon>
        <taxon>Cantharellales</taxon>
        <taxon>Ceratobasidiaceae</taxon>
        <taxon>Rhizoctonia</taxon>
    </lineage>
</organism>
<reference evidence="3" key="1">
    <citation type="submission" date="2021-01" db="EMBL/GenBank/DDBJ databases">
        <authorList>
            <person name="Kaushik A."/>
        </authorList>
    </citation>
    <scope>NUCLEOTIDE SEQUENCE</scope>
    <source>
        <strain evidence="3">AG5</strain>
    </source>
</reference>
<dbReference type="Proteomes" id="UP000663827">
    <property type="component" value="Unassembled WGS sequence"/>
</dbReference>
<dbReference type="InterPro" id="IPR002018">
    <property type="entry name" value="CarbesteraseB"/>
</dbReference>
<evidence type="ECO:0000259" key="2">
    <source>
        <dbReference type="Pfam" id="PF00135"/>
    </source>
</evidence>
<evidence type="ECO:0000313" key="3">
    <source>
        <dbReference type="EMBL" id="CAE7062995.1"/>
    </source>
</evidence>
<dbReference type="Pfam" id="PF00135">
    <property type="entry name" value="COesterase"/>
    <property type="match status" value="1"/>
</dbReference>
<comment type="caution">
    <text evidence="3">The sequence shown here is derived from an EMBL/GenBank/DDBJ whole genome shotgun (WGS) entry which is preliminary data.</text>
</comment>
<dbReference type="PANTHER" id="PTHR11559">
    <property type="entry name" value="CARBOXYLESTERASE"/>
    <property type="match status" value="1"/>
</dbReference>
<evidence type="ECO:0000256" key="1">
    <source>
        <dbReference type="SAM" id="MobiDB-lite"/>
    </source>
</evidence>
<accession>A0A8H3DUP0</accession>
<feature type="region of interest" description="Disordered" evidence="1">
    <location>
        <begin position="1"/>
        <end position="33"/>
    </location>
</feature>